<keyword evidence="7" id="KW-1185">Reference proteome</keyword>
<dbReference type="PANTHER" id="PTHR48081">
    <property type="entry name" value="AB HYDROLASE SUPERFAMILY PROTEIN C4A8.06C"/>
    <property type="match status" value="1"/>
</dbReference>
<accession>A0ABZ2ZRU2</accession>
<feature type="active site" evidence="3">
    <location>
        <position position="165"/>
    </location>
</feature>
<feature type="domain" description="BD-FAE-like" evidence="5">
    <location>
        <begin position="73"/>
        <end position="280"/>
    </location>
</feature>
<feature type="signal peptide" evidence="4">
    <location>
        <begin position="1"/>
        <end position="17"/>
    </location>
</feature>
<reference evidence="6 7" key="1">
    <citation type="submission" date="2024-04" db="EMBL/GenBank/DDBJ databases">
        <title>Arthrobacter sp. from Plains bison fecal sample.</title>
        <authorList>
            <person name="Ruzzini A."/>
        </authorList>
    </citation>
    <scope>NUCLEOTIDE SEQUENCE [LARGE SCALE GENOMIC DNA]</scope>
    <source>
        <strain evidence="6 7">EINP1</strain>
    </source>
</reference>
<keyword evidence="4" id="KW-0732">Signal</keyword>
<dbReference type="InterPro" id="IPR049492">
    <property type="entry name" value="BD-FAE-like_dom"/>
</dbReference>
<dbReference type="EMBL" id="CP151657">
    <property type="protein sequence ID" value="WZP14820.1"/>
    <property type="molecule type" value="Genomic_DNA"/>
</dbReference>
<evidence type="ECO:0000256" key="3">
    <source>
        <dbReference type="PROSITE-ProRule" id="PRU10038"/>
    </source>
</evidence>
<comment type="similarity">
    <text evidence="1">Belongs to the 'GDXG' lipolytic enzyme family.</text>
</comment>
<organism evidence="6 7">
    <name type="scientific">Arthrobacter citreus</name>
    <dbReference type="NCBI Taxonomy" id="1670"/>
    <lineage>
        <taxon>Bacteria</taxon>
        <taxon>Bacillati</taxon>
        <taxon>Actinomycetota</taxon>
        <taxon>Actinomycetes</taxon>
        <taxon>Micrococcales</taxon>
        <taxon>Micrococcaceae</taxon>
        <taxon>Arthrobacter</taxon>
    </lineage>
</organism>
<dbReference type="RefSeq" id="WP_342022476.1">
    <property type="nucleotide sequence ID" value="NZ_CP151657.1"/>
</dbReference>
<dbReference type="PROSITE" id="PS01174">
    <property type="entry name" value="LIPASE_GDXG_SER"/>
    <property type="match status" value="1"/>
</dbReference>
<dbReference type="Pfam" id="PF20434">
    <property type="entry name" value="BD-FAE"/>
    <property type="match status" value="1"/>
</dbReference>
<dbReference type="GO" id="GO:0016787">
    <property type="term" value="F:hydrolase activity"/>
    <property type="evidence" value="ECO:0007669"/>
    <property type="project" value="UniProtKB-KW"/>
</dbReference>
<protein>
    <submittedName>
        <fullName evidence="6">Alpha/beta hydrolase</fullName>
    </submittedName>
</protein>
<name>A0ABZ2ZRU2_9MICC</name>
<proteinExistence type="inferred from homology"/>
<dbReference type="InterPro" id="IPR029058">
    <property type="entry name" value="AB_hydrolase_fold"/>
</dbReference>
<dbReference type="Proteomes" id="UP001448858">
    <property type="component" value="Chromosome"/>
</dbReference>
<evidence type="ECO:0000313" key="6">
    <source>
        <dbReference type="EMBL" id="WZP14820.1"/>
    </source>
</evidence>
<dbReference type="InterPro" id="IPR050300">
    <property type="entry name" value="GDXG_lipolytic_enzyme"/>
</dbReference>
<evidence type="ECO:0000256" key="1">
    <source>
        <dbReference type="ARBA" id="ARBA00010515"/>
    </source>
</evidence>
<dbReference type="SUPFAM" id="SSF53474">
    <property type="entry name" value="alpha/beta-Hydrolases"/>
    <property type="match status" value="1"/>
</dbReference>
<keyword evidence="2 6" id="KW-0378">Hydrolase</keyword>
<evidence type="ECO:0000256" key="4">
    <source>
        <dbReference type="SAM" id="SignalP"/>
    </source>
</evidence>
<evidence type="ECO:0000313" key="7">
    <source>
        <dbReference type="Proteomes" id="UP001448858"/>
    </source>
</evidence>
<gene>
    <name evidence="6" type="ORF">AAE021_11560</name>
</gene>
<evidence type="ECO:0000256" key="2">
    <source>
        <dbReference type="ARBA" id="ARBA00022801"/>
    </source>
</evidence>
<dbReference type="Gene3D" id="3.40.50.1820">
    <property type="entry name" value="alpha/beta hydrolase"/>
    <property type="match status" value="1"/>
</dbReference>
<dbReference type="InterPro" id="IPR033140">
    <property type="entry name" value="Lipase_GDXG_put_SER_AS"/>
</dbReference>
<sequence>MRRLPLLAAAAAAAAAAAGFRLSPWPAALMIRGVFYRGARQTAALMRPHVPADGVSEHRGLRCPDGSGGSKRLDLFVPADAKTPVPLVVWIPGGAWLSGSRHDVEPYLRILASRGFAAAGVDYTVSPRGTYPSAVREVAAAVAFLRARAADFGVDPHRIVFAGDSAGAQLATQLAVLATNPDYARSTRLPRPLDSADLRGVILHCGVYDLQALAELRGLLGWGFKTALWAYSGSRNWSHTPAGEQISVLGHLTAAFPPAFVTGGNGDSLTASQSVPLAARLSALGTGVRTRFWPADHRPALPHEYQFHLNREEAHQTLAETLDFLQDVTQKDLQAGGLHAAEDPR</sequence>
<evidence type="ECO:0000259" key="5">
    <source>
        <dbReference type="Pfam" id="PF20434"/>
    </source>
</evidence>
<feature type="chain" id="PRO_5045742373" evidence="4">
    <location>
        <begin position="18"/>
        <end position="345"/>
    </location>
</feature>